<dbReference type="Pfam" id="PF13649">
    <property type="entry name" value="Methyltransf_25"/>
    <property type="match status" value="1"/>
</dbReference>
<comment type="caution">
    <text evidence="6">The sequence shown here is derived from an EMBL/GenBank/DDBJ whole genome shotgun (WGS) entry which is preliminary data.</text>
</comment>
<dbReference type="InterPro" id="IPR041698">
    <property type="entry name" value="Methyltransf_25"/>
</dbReference>
<feature type="binding site" evidence="2">
    <location>
        <position position="63"/>
    </location>
    <ligand>
        <name>S-adenosyl-L-methionine</name>
        <dbReference type="ChEBI" id="CHEBI:59789"/>
    </ligand>
</feature>
<dbReference type="Proteomes" id="UP000284868">
    <property type="component" value="Unassembled WGS sequence"/>
</dbReference>
<keyword evidence="1" id="KW-0862">Zinc</keyword>
<dbReference type="Gene3D" id="3.40.50.150">
    <property type="entry name" value="Vaccinia Virus protein VP39"/>
    <property type="match status" value="1"/>
</dbReference>
<evidence type="ECO:0000259" key="4">
    <source>
        <dbReference type="Pfam" id="PF21302"/>
    </source>
</evidence>
<reference evidence="5" key="2">
    <citation type="submission" date="2021-02" db="EMBL/GenBank/DDBJ databases">
        <title>Infant gut strain persistence is associated with maternal origin, phylogeny, and functional potential including surface adhesion and iron acquisition.</title>
        <authorList>
            <person name="Lou Y.C."/>
        </authorList>
    </citation>
    <scope>NUCLEOTIDE SEQUENCE</scope>
    <source>
        <strain evidence="5">L3_108_103G1_dasL3_108_103G1_concoct_2</strain>
    </source>
</reference>
<dbReference type="GeneID" id="92793437"/>
<dbReference type="SUPFAM" id="SSF53335">
    <property type="entry name" value="S-adenosyl-L-methionine-dependent methyltransferases"/>
    <property type="match status" value="1"/>
</dbReference>
<dbReference type="GO" id="GO:0046872">
    <property type="term" value="F:metal ion binding"/>
    <property type="evidence" value="ECO:0007669"/>
    <property type="project" value="UniProtKB-KW"/>
</dbReference>
<dbReference type="PIRSF" id="PIRSF018249">
    <property type="entry name" value="MyrA_prd"/>
    <property type="match status" value="1"/>
</dbReference>
<dbReference type="InterPro" id="IPR016718">
    <property type="entry name" value="rRNA_m1G-MeTrfase_A_prd"/>
</dbReference>
<evidence type="ECO:0000313" key="6">
    <source>
        <dbReference type="EMBL" id="RHM14875.1"/>
    </source>
</evidence>
<accession>A0A415PQ65</accession>
<feature type="binding site" evidence="1">
    <location>
        <position position="4"/>
    </location>
    <ligand>
        <name>Zn(2+)</name>
        <dbReference type="ChEBI" id="CHEBI:29105"/>
    </ligand>
</feature>
<feature type="domain" description="23S rRNA (guanine(745)-N(1))-methyltransferase N-terminal" evidence="4">
    <location>
        <begin position="2"/>
        <end position="36"/>
    </location>
</feature>
<organism evidence="6 7">
    <name type="scientific">Amedibacillus dolichus</name>
    <dbReference type="NCBI Taxonomy" id="31971"/>
    <lineage>
        <taxon>Bacteria</taxon>
        <taxon>Bacillati</taxon>
        <taxon>Bacillota</taxon>
        <taxon>Erysipelotrichia</taxon>
        <taxon>Erysipelotrichales</taxon>
        <taxon>Erysipelotrichaceae</taxon>
        <taxon>Amedibacillus</taxon>
    </lineage>
</organism>
<dbReference type="AlphaFoldDB" id="A0A415PQ65"/>
<dbReference type="InterPro" id="IPR029063">
    <property type="entry name" value="SAM-dependent_MTases_sf"/>
</dbReference>
<keyword evidence="1" id="KW-0479">Metal-binding</keyword>
<sequence length="262" mass="30459">MYRCPKCNKKLLQRNNSYQCENRHTFDIARRGYVNFVVGSSRQHGDDKEMIRSRTEFLTLDHYAILRNKLAQLLVELQPSTVVDAGCGEGYYTNYLAKQIPDAEIYGFDLSKVGIDYACRAKTKVHYAVANVVHLPLVNDFADVLLSVFAPYEISEVKRIVHKDGYFIKVGPGARHLYQLKEILYKEVYENVEDTLDCEDFELWKEICLTDEIHVVGQKAIHALFQMTPYYWKSPKEGSERLRQVEVLDSEIAFVIQIYKRK</sequence>
<evidence type="ECO:0000256" key="1">
    <source>
        <dbReference type="PIRSR" id="PIRSR018249-1"/>
    </source>
</evidence>
<gene>
    <name evidence="6" type="ORF">DWZ83_02125</name>
    <name evidence="5" type="ORF">KHZ85_04890</name>
</gene>
<evidence type="ECO:0000259" key="3">
    <source>
        <dbReference type="Pfam" id="PF13649"/>
    </source>
</evidence>
<keyword evidence="2" id="KW-0949">S-adenosyl-L-methionine</keyword>
<feature type="binding site" evidence="2">
    <location>
        <begin position="89"/>
        <end position="90"/>
    </location>
    <ligand>
        <name>S-adenosyl-L-methionine</name>
        <dbReference type="ChEBI" id="CHEBI:59789"/>
    </ligand>
</feature>
<dbReference type="RefSeq" id="WP_004799509.1">
    <property type="nucleotide sequence ID" value="NZ_CABKNA010000004.1"/>
</dbReference>
<dbReference type="GO" id="GO:0008168">
    <property type="term" value="F:methyltransferase activity"/>
    <property type="evidence" value="ECO:0007669"/>
    <property type="project" value="UniProtKB-KW"/>
</dbReference>
<feature type="binding site" evidence="1">
    <location>
        <position position="7"/>
    </location>
    <ligand>
        <name>Zn(2+)</name>
        <dbReference type="ChEBI" id="CHEBI:29105"/>
    </ligand>
</feature>
<feature type="domain" description="Methyltransferase" evidence="3">
    <location>
        <begin position="82"/>
        <end position="154"/>
    </location>
</feature>
<dbReference type="CDD" id="cd02440">
    <property type="entry name" value="AdoMet_MTases"/>
    <property type="match status" value="1"/>
</dbReference>
<keyword evidence="6" id="KW-0808">Transferase</keyword>
<dbReference type="Proteomes" id="UP000753219">
    <property type="component" value="Unassembled WGS sequence"/>
</dbReference>
<feature type="binding site" evidence="1">
    <location>
        <position position="24"/>
    </location>
    <ligand>
        <name>Zn(2+)</name>
        <dbReference type="ChEBI" id="CHEBI:29105"/>
    </ligand>
</feature>
<dbReference type="GO" id="GO:0032259">
    <property type="term" value="P:methylation"/>
    <property type="evidence" value="ECO:0007669"/>
    <property type="project" value="UniProtKB-KW"/>
</dbReference>
<dbReference type="InterPro" id="IPR048647">
    <property type="entry name" value="RlmA_N"/>
</dbReference>
<protein>
    <submittedName>
        <fullName evidence="6">Methyltransferase domain-containing protein</fullName>
    </submittedName>
</protein>
<feature type="binding site" evidence="2">
    <location>
        <position position="176"/>
    </location>
    <ligand>
        <name>S-adenosyl-L-methionine</name>
        <dbReference type="ChEBI" id="CHEBI:59789"/>
    </ligand>
</feature>
<evidence type="ECO:0000313" key="7">
    <source>
        <dbReference type="Proteomes" id="UP000284868"/>
    </source>
</evidence>
<feature type="binding site" evidence="1">
    <location>
        <position position="20"/>
    </location>
    <ligand>
        <name>Zn(2+)</name>
        <dbReference type="ChEBI" id="CHEBI:29105"/>
    </ligand>
</feature>
<dbReference type="EMBL" id="QRPK01000006">
    <property type="protein sequence ID" value="RHM14875.1"/>
    <property type="molecule type" value="Genomic_DNA"/>
</dbReference>
<keyword evidence="7" id="KW-1185">Reference proteome</keyword>
<name>A0A415PQ65_9FIRM</name>
<dbReference type="Pfam" id="PF21302">
    <property type="entry name" value="Zn_ribbon_RlmA"/>
    <property type="match status" value="1"/>
</dbReference>
<evidence type="ECO:0000313" key="5">
    <source>
        <dbReference type="EMBL" id="MBS4884084.1"/>
    </source>
</evidence>
<keyword evidence="6" id="KW-0489">Methyltransferase</keyword>
<proteinExistence type="predicted"/>
<dbReference type="OrthoDB" id="5522265at2"/>
<evidence type="ECO:0000256" key="2">
    <source>
        <dbReference type="PIRSR" id="PIRSR018249-2"/>
    </source>
</evidence>
<dbReference type="EMBL" id="JAGZMZ010000009">
    <property type="protein sequence ID" value="MBS4884084.1"/>
    <property type="molecule type" value="Genomic_DNA"/>
</dbReference>
<reference evidence="6 7" key="1">
    <citation type="submission" date="2018-08" db="EMBL/GenBank/DDBJ databases">
        <title>A genome reference for cultivated species of the human gut microbiota.</title>
        <authorList>
            <person name="Zou Y."/>
            <person name="Xue W."/>
            <person name="Luo G."/>
        </authorList>
    </citation>
    <scope>NUCLEOTIDE SEQUENCE [LARGE SCALE GENOMIC DNA]</scope>
    <source>
        <strain evidence="6 7">AF35-6BH</strain>
    </source>
</reference>